<proteinExistence type="predicted"/>
<organism evidence="1 2">
    <name type="scientific">Clostridium butyricum</name>
    <dbReference type="NCBI Taxonomy" id="1492"/>
    <lineage>
        <taxon>Bacteria</taxon>
        <taxon>Bacillati</taxon>
        <taxon>Bacillota</taxon>
        <taxon>Clostridia</taxon>
        <taxon>Eubacteriales</taxon>
        <taxon>Clostridiaceae</taxon>
        <taxon>Clostridium</taxon>
    </lineage>
</organism>
<comment type="caution">
    <text evidence="1">The sequence shown here is derived from an EMBL/GenBank/DDBJ whole genome shotgun (WGS) entry which is preliminary data.</text>
</comment>
<reference evidence="1 2" key="1">
    <citation type="submission" date="2019-07" db="EMBL/GenBank/DDBJ databases">
        <title>Whole genome shotgun sequence of Clostridium butyricum NBRC 3858.</title>
        <authorList>
            <person name="Hosoyama A."/>
            <person name="Uohara A."/>
            <person name="Ohji S."/>
            <person name="Ichikawa N."/>
        </authorList>
    </citation>
    <scope>NUCLEOTIDE SEQUENCE [LARGE SCALE GENOMIC DNA]</scope>
    <source>
        <strain evidence="1 2">NBRC 3858</strain>
    </source>
</reference>
<evidence type="ECO:0000313" key="2">
    <source>
        <dbReference type="Proteomes" id="UP000321089"/>
    </source>
</evidence>
<dbReference type="PANTHER" id="PTHR34825:SF2">
    <property type="entry name" value="AAA-ATPASE-LIKE DOMAIN-CONTAINING PROTEIN"/>
    <property type="match status" value="1"/>
</dbReference>
<evidence type="ECO:0000313" key="1">
    <source>
        <dbReference type="EMBL" id="GEQ21835.1"/>
    </source>
</evidence>
<protein>
    <submittedName>
        <fullName evidence="1">Uncharacterized protein</fullName>
    </submittedName>
</protein>
<gene>
    <name evidence="1" type="ORF">CBU02nite_23410</name>
</gene>
<accession>A0A512TNN1</accession>
<dbReference type="Proteomes" id="UP000321089">
    <property type="component" value="Unassembled WGS sequence"/>
</dbReference>
<dbReference type="EMBL" id="BKBC01000032">
    <property type="protein sequence ID" value="GEQ21835.1"/>
    <property type="molecule type" value="Genomic_DNA"/>
</dbReference>
<name>A0A512TNN1_CLOBU</name>
<dbReference type="AlphaFoldDB" id="A0A512TNN1"/>
<sequence length="78" mass="9431">MMGFTEAEVRELILRTAHIDFHDNEIDTLIEELRKNYNEYLFSEDAEKRLFNSDMVLYYLKHYEDFGKGPSEFIDKNM</sequence>
<dbReference type="PANTHER" id="PTHR34825">
    <property type="entry name" value="CONSERVED PROTEIN, WITH A WEAK D-GALACTARATE DEHYDRATASE/ALTRONATE HYDROLASE DOMAIN"/>
    <property type="match status" value="1"/>
</dbReference>